<evidence type="ECO:0008006" key="6">
    <source>
        <dbReference type="Google" id="ProtNLM"/>
    </source>
</evidence>
<feature type="non-terminal residue" evidence="4">
    <location>
        <position position="900"/>
    </location>
</feature>
<evidence type="ECO:0000313" key="5">
    <source>
        <dbReference type="Proteomes" id="UP001177023"/>
    </source>
</evidence>
<dbReference type="GO" id="GO:0003723">
    <property type="term" value="F:RNA binding"/>
    <property type="evidence" value="ECO:0007669"/>
    <property type="project" value="InterPro"/>
</dbReference>
<comment type="similarity">
    <text evidence="1">Belongs to the argonaute family.</text>
</comment>
<dbReference type="SUPFAM" id="SSF53098">
    <property type="entry name" value="Ribonuclease H-like"/>
    <property type="match status" value="1"/>
</dbReference>
<keyword evidence="5" id="KW-1185">Reference proteome</keyword>
<dbReference type="InterPro" id="IPR003100">
    <property type="entry name" value="PAZ_dom"/>
</dbReference>
<dbReference type="InterPro" id="IPR003165">
    <property type="entry name" value="Piwi"/>
</dbReference>
<dbReference type="PROSITE" id="PS50822">
    <property type="entry name" value="PIWI"/>
    <property type="match status" value="1"/>
</dbReference>
<name>A0AA36G5Z2_9BILA</name>
<dbReference type="AlphaFoldDB" id="A0AA36G5Z2"/>
<accession>A0AA36G5Z2</accession>
<dbReference type="Proteomes" id="UP001177023">
    <property type="component" value="Unassembled WGS sequence"/>
</dbReference>
<dbReference type="CDD" id="cd02846">
    <property type="entry name" value="PAZ_argonaute_like"/>
    <property type="match status" value="1"/>
</dbReference>
<feature type="domain" description="Piwi" evidence="3">
    <location>
        <begin position="712"/>
        <end position="856"/>
    </location>
</feature>
<evidence type="ECO:0000256" key="1">
    <source>
        <dbReference type="RuleBase" id="RU361178"/>
    </source>
</evidence>
<protein>
    <recommendedName>
        <fullName evidence="6">Piwi domain-containing protein</fullName>
    </recommendedName>
</protein>
<evidence type="ECO:0000259" key="2">
    <source>
        <dbReference type="PROSITE" id="PS50821"/>
    </source>
</evidence>
<dbReference type="Gene3D" id="3.30.420.10">
    <property type="entry name" value="Ribonuclease H-like superfamily/Ribonuclease H"/>
    <property type="match status" value="1"/>
</dbReference>
<dbReference type="EMBL" id="CATQJA010002656">
    <property type="protein sequence ID" value="CAJ0579348.1"/>
    <property type="molecule type" value="Genomic_DNA"/>
</dbReference>
<evidence type="ECO:0000313" key="4">
    <source>
        <dbReference type="EMBL" id="CAJ0579348.1"/>
    </source>
</evidence>
<dbReference type="SUPFAM" id="SSF101690">
    <property type="entry name" value="PAZ domain"/>
    <property type="match status" value="1"/>
</dbReference>
<dbReference type="InterPro" id="IPR036397">
    <property type="entry name" value="RNaseH_sf"/>
</dbReference>
<dbReference type="Pfam" id="PF02171">
    <property type="entry name" value="Piwi"/>
    <property type="match status" value="1"/>
</dbReference>
<dbReference type="PANTHER" id="PTHR22891">
    <property type="entry name" value="EUKARYOTIC TRANSLATION INITIATION FACTOR 2C"/>
    <property type="match status" value="1"/>
</dbReference>
<evidence type="ECO:0000259" key="3">
    <source>
        <dbReference type="PROSITE" id="PS50822"/>
    </source>
</evidence>
<dbReference type="Gene3D" id="3.40.50.2300">
    <property type="match status" value="1"/>
</dbReference>
<dbReference type="Pfam" id="PF02170">
    <property type="entry name" value="PAZ"/>
    <property type="match status" value="1"/>
</dbReference>
<dbReference type="SMART" id="SM00950">
    <property type="entry name" value="Piwi"/>
    <property type="match status" value="1"/>
</dbReference>
<gene>
    <name evidence="4" type="ORF">MSPICULIGERA_LOCUS17569</name>
</gene>
<dbReference type="Gene3D" id="2.170.260.10">
    <property type="entry name" value="paz domain"/>
    <property type="match status" value="1"/>
</dbReference>
<comment type="caution">
    <text evidence="4">The sequence shown here is derived from an EMBL/GenBank/DDBJ whole genome shotgun (WGS) entry which is preliminary data.</text>
</comment>
<dbReference type="InterPro" id="IPR012337">
    <property type="entry name" value="RNaseH-like_sf"/>
</dbReference>
<sequence length="900" mass="100741">MSEYHKSDAAVPEVTLPGPIAPGTDGEAVDLYSNFFKLDVSGETMVYKYELDVTASRYEDMDDVTKKHVMLTREPAQGGLRLVYREICSRIVKHCITSENGLPNWNTCMFYDQHRLLYVIGRRIDSEGMITARYPLPDERLYAPFKFARLEFRYAGQMTLSNSTISELTGPLARTKDDQSANCYVEVAVSKSCFENLENGQEGQARKFLCFSRNRIFLRNPVEAQDSNLSEQKQILLGSKKSVELIAGEGNQPQLALNIDAEKGCFLKAGPILDTARRICNVQSPTVGWSMEAVEKLNRVLKGVLVGTSYAGMHQNFRIDRIVPETARNARFETKEGKTWTVEEYFKQHRNVAIEWPLAPLAEVKRGPGRSHFPLEFLAAYEGHIVPTAKQTPEIMKTFVRSAAMVPDYRQGAIMNLIKEQNIGLDLSQSAHLKVNTVEPIGFKARKIPAPLAVYQPGSANISQGTWRKPQGAGFLVPKTLQKWAFFAVSDRPISNFDAQRFTQGFADECKKRQMNLPPCAYMDVLGSEKLEWAFMNLRQNGFDFALFAMEDQLKLQDRLKYLERTFEVASQNMKWSTAQAIMTGRKAATLENIVQKFNVKLGGQNYAVRRGKGFTSELHKGEALVLGIGPVELMKDLDEACFQKLGGQSSAKPVVLSYSGNFGEVNGSFIGDFVIEKFANPQDAKVMGGNLVAKALTALQAVPGRMDTLKRVVIYRSGTIDTDLQRIAAVEVPMILGKIREALPGKSILFTYIMAHKDHHVRFFNQKIVSGDTPAKKNIPPGTVVDRFVISPHGREFYLNAHTALQGTAKAPKYTVLYDDANLSMDYLQGMTYDLCHMHQIVNLPTALPSPLRIAAEYGDRGRRLFNEFMKGHDAASAVDFHALEYCNSSTFKARRINA</sequence>
<proteinExistence type="inferred from homology"/>
<feature type="domain" description="PAZ" evidence="2">
    <location>
        <begin position="271"/>
        <end position="382"/>
    </location>
</feature>
<dbReference type="SMART" id="SM00949">
    <property type="entry name" value="PAZ"/>
    <property type="match status" value="1"/>
</dbReference>
<dbReference type="InterPro" id="IPR036085">
    <property type="entry name" value="PAZ_dom_sf"/>
</dbReference>
<dbReference type="PROSITE" id="PS50821">
    <property type="entry name" value="PAZ"/>
    <property type="match status" value="1"/>
</dbReference>
<organism evidence="4 5">
    <name type="scientific">Mesorhabditis spiculigera</name>
    <dbReference type="NCBI Taxonomy" id="96644"/>
    <lineage>
        <taxon>Eukaryota</taxon>
        <taxon>Metazoa</taxon>
        <taxon>Ecdysozoa</taxon>
        <taxon>Nematoda</taxon>
        <taxon>Chromadorea</taxon>
        <taxon>Rhabditida</taxon>
        <taxon>Rhabditina</taxon>
        <taxon>Rhabditomorpha</taxon>
        <taxon>Rhabditoidea</taxon>
        <taxon>Rhabditidae</taxon>
        <taxon>Mesorhabditinae</taxon>
        <taxon>Mesorhabditis</taxon>
    </lineage>
</organism>
<reference evidence="4" key="1">
    <citation type="submission" date="2023-06" db="EMBL/GenBank/DDBJ databases">
        <authorList>
            <person name="Delattre M."/>
        </authorList>
    </citation>
    <scope>NUCLEOTIDE SEQUENCE</scope>
    <source>
        <strain evidence="4">AF72</strain>
    </source>
</reference>